<keyword evidence="2" id="KW-1185">Reference proteome</keyword>
<dbReference type="KEGG" id="this:HZT40_01575"/>
<name>A0A7L6AN33_9GAMM</name>
<gene>
    <name evidence="1" type="ORF">HZT40_01575</name>
</gene>
<dbReference type="EMBL" id="CP059265">
    <property type="protein sequence ID" value="QLQ30524.1"/>
    <property type="molecule type" value="Genomic_DNA"/>
</dbReference>
<organism evidence="1 2">
    <name type="scientific">Candidatus Thiothrix singaporensis</name>
    <dbReference type="NCBI Taxonomy" id="2799669"/>
    <lineage>
        <taxon>Bacteria</taxon>
        <taxon>Pseudomonadati</taxon>
        <taxon>Pseudomonadota</taxon>
        <taxon>Gammaproteobacteria</taxon>
        <taxon>Thiotrichales</taxon>
        <taxon>Thiotrichaceae</taxon>
        <taxon>Thiothrix</taxon>
    </lineage>
</organism>
<proteinExistence type="predicted"/>
<reference evidence="1" key="1">
    <citation type="submission" date="2020-06" db="EMBL/GenBank/DDBJ databases">
        <title>Analysis procedures for assessing recovery of high quality, complete, closed genomes from Nanopore long read metagenome sequencing.</title>
        <authorList>
            <person name="Bessarab I."/>
            <person name="Arumugam K."/>
            <person name="Haryono M."/>
            <person name="Liu X."/>
            <person name="Roy S."/>
            <person name="Zuniga-Montanez R.E."/>
            <person name="Qiu G."/>
            <person name="Drautz-Moses D.I."/>
            <person name="Law Y.Y."/>
            <person name="Wuertz S."/>
            <person name="Lauro F.M."/>
            <person name="Huson D.H."/>
            <person name="Williams R.B."/>
        </authorList>
    </citation>
    <scope>NUCLEOTIDE SEQUENCE [LARGE SCALE GENOMIC DNA]</scope>
    <source>
        <strain evidence="1">SSD2</strain>
    </source>
</reference>
<dbReference type="Proteomes" id="UP000510621">
    <property type="component" value="Chromosome"/>
</dbReference>
<evidence type="ECO:0000313" key="2">
    <source>
        <dbReference type="Proteomes" id="UP000510621"/>
    </source>
</evidence>
<protein>
    <submittedName>
        <fullName evidence="1">Uncharacterized protein</fullName>
    </submittedName>
</protein>
<dbReference type="AlphaFoldDB" id="A0A7L6AN33"/>
<sequence>MLFYEKAAMQGYAPAQWVFGIDTLYGVGVEKIMKKESFLLSYQQDKDTNMLLTS</sequence>
<evidence type="ECO:0000313" key="1">
    <source>
        <dbReference type="EMBL" id="QLQ30524.1"/>
    </source>
</evidence>
<accession>A0A7L6AN33</accession>